<dbReference type="PROSITE" id="PS00135">
    <property type="entry name" value="TRYPSIN_SER"/>
    <property type="match status" value="1"/>
</dbReference>
<feature type="signal peptide" evidence="5">
    <location>
        <begin position="1"/>
        <end position="24"/>
    </location>
</feature>
<reference evidence="7 8" key="1">
    <citation type="journal article" date="2019" name="Int. J. Syst. Evol. Microbiol.">
        <title>The Global Catalogue of Microorganisms (GCM) 10K type strain sequencing project: providing services to taxonomists for standard genome sequencing and annotation.</title>
        <authorList>
            <consortium name="The Broad Institute Genomics Platform"/>
            <consortium name="The Broad Institute Genome Sequencing Center for Infectious Disease"/>
            <person name="Wu L."/>
            <person name="Ma J."/>
        </authorList>
    </citation>
    <scope>NUCLEOTIDE SEQUENCE [LARGE SCALE GENOMIC DNA]</scope>
    <source>
        <strain evidence="7 8">JCM 4542</strain>
    </source>
</reference>
<dbReference type="SMART" id="SM00020">
    <property type="entry name" value="Tryp_SPc"/>
    <property type="match status" value="1"/>
</dbReference>
<keyword evidence="3" id="KW-0378">Hydrolase</keyword>
<evidence type="ECO:0000313" key="8">
    <source>
        <dbReference type="Proteomes" id="UP001500886"/>
    </source>
</evidence>
<feature type="chain" id="PRO_5047199037" description="Peptidase S1 domain-containing protein" evidence="5">
    <location>
        <begin position="25"/>
        <end position="388"/>
    </location>
</feature>
<dbReference type="Pfam" id="PF00089">
    <property type="entry name" value="Trypsin"/>
    <property type="match status" value="1"/>
</dbReference>
<dbReference type="InterPro" id="IPR033116">
    <property type="entry name" value="TRYPSIN_SER"/>
</dbReference>
<comment type="caution">
    <text evidence="7">The sequence shown here is derived from an EMBL/GenBank/DDBJ whole genome shotgun (WGS) entry which is preliminary data.</text>
</comment>
<keyword evidence="2" id="KW-1015">Disulfide bond</keyword>
<comment type="similarity">
    <text evidence="1">Belongs to the peptidase S1 family.</text>
</comment>
<dbReference type="PROSITE" id="PS00134">
    <property type="entry name" value="TRYPSIN_HIS"/>
    <property type="match status" value="1"/>
</dbReference>
<evidence type="ECO:0000256" key="5">
    <source>
        <dbReference type="SAM" id="SignalP"/>
    </source>
</evidence>
<dbReference type="InterPro" id="IPR050430">
    <property type="entry name" value="Peptidase_S1"/>
</dbReference>
<feature type="domain" description="Peptidase S1" evidence="6">
    <location>
        <begin position="33"/>
        <end position="274"/>
    </location>
</feature>
<protein>
    <recommendedName>
        <fullName evidence="6">Peptidase S1 domain-containing protein</fullName>
    </recommendedName>
</protein>
<proteinExistence type="inferred from homology"/>
<feature type="region of interest" description="Disordered" evidence="4">
    <location>
        <begin position="275"/>
        <end position="388"/>
    </location>
</feature>
<evidence type="ECO:0000313" key="7">
    <source>
        <dbReference type="EMBL" id="GAA2711683.1"/>
    </source>
</evidence>
<dbReference type="Gene3D" id="2.40.10.10">
    <property type="entry name" value="Trypsin-like serine proteases"/>
    <property type="match status" value="1"/>
</dbReference>
<dbReference type="InterPro" id="IPR009003">
    <property type="entry name" value="Peptidase_S1_PA"/>
</dbReference>
<keyword evidence="5" id="KW-0732">Signal</keyword>
<dbReference type="Proteomes" id="UP001500886">
    <property type="component" value="Unassembled WGS sequence"/>
</dbReference>
<dbReference type="PROSITE" id="PS50240">
    <property type="entry name" value="TRYPSIN_DOM"/>
    <property type="match status" value="1"/>
</dbReference>
<organism evidence="7 8">
    <name type="scientific">Streptomyces luteosporeus</name>
    <dbReference type="NCBI Taxonomy" id="173856"/>
    <lineage>
        <taxon>Bacteria</taxon>
        <taxon>Bacillati</taxon>
        <taxon>Actinomycetota</taxon>
        <taxon>Actinomycetes</taxon>
        <taxon>Kitasatosporales</taxon>
        <taxon>Streptomycetaceae</taxon>
        <taxon>Streptomyces</taxon>
    </lineage>
</organism>
<feature type="compositionally biased region" description="Pro residues" evidence="4">
    <location>
        <begin position="319"/>
        <end position="376"/>
    </location>
</feature>
<evidence type="ECO:0000256" key="1">
    <source>
        <dbReference type="ARBA" id="ARBA00007664"/>
    </source>
</evidence>
<keyword evidence="3" id="KW-0720">Serine protease</keyword>
<name>A0ABN3TLH8_9ACTN</name>
<gene>
    <name evidence="7" type="ORF">GCM10010315_14020</name>
</gene>
<dbReference type="InterPro" id="IPR001254">
    <property type="entry name" value="Trypsin_dom"/>
</dbReference>
<keyword evidence="3" id="KW-0645">Protease</keyword>
<dbReference type="EMBL" id="BAAASL010000004">
    <property type="protein sequence ID" value="GAA2711683.1"/>
    <property type="molecule type" value="Genomic_DNA"/>
</dbReference>
<feature type="compositionally biased region" description="Pro residues" evidence="4">
    <location>
        <begin position="283"/>
        <end position="312"/>
    </location>
</feature>
<accession>A0ABN3TLH8</accession>
<dbReference type="PANTHER" id="PTHR24276">
    <property type="entry name" value="POLYSERASE-RELATED"/>
    <property type="match status" value="1"/>
</dbReference>
<keyword evidence="8" id="KW-1185">Reference proteome</keyword>
<dbReference type="InterPro" id="IPR018114">
    <property type="entry name" value="TRYPSIN_HIS"/>
</dbReference>
<evidence type="ECO:0000256" key="3">
    <source>
        <dbReference type="RuleBase" id="RU363034"/>
    </source>
</evidence>
<sequence>MRALRYPLVVALALLLAIPLPAGAVNGAVDRGIVGGQVVKVATVPWTVALASRERFGPVRSGQFCGGALVGRSTVVTAAHCLTREVLGVDATEAKDLRVIVGRDDLRGNAGKEIPFKGSWVNPAFDADTNEGDVAVITLAEPVADVAPIAMAGQGDPGYATGTAAGVYGWGDTRGTGLYSNTLRAARILVLDDTLCRRAYQGGPEGTYRPATMLCAGLPLGGRDACQGDSGGPLVARGKLVGLVSWGSGCAQPGRPGVYTRISAVAALVRAHSADPVTGGPPVATPPLPPPAQNPQQPPKPPAQPAQPPAAAPPQSSQPAPPQVAPPLLPPPAAQPVVPPLLKPPPAGQPPVAQPPAAPAPPAVQSPAAPPVPPGSVQPVGARPVRPS</sequence>
<evidence type="ECO:0000256" key="4">
    <source>
        <dbReference type="SAM" id="MobiDB-lite"/>
    </source>
</evidence>
<dbReference type="InterPro" id="IPR001314">
    <property type="entry name" value="Peptidase_S1A"/>
</dbReference>
<dbReference type="InterPro" id="IPR043504">
    <property type="entry name" value="Peptidase_S1_PA_chymotrypsin"/>
</dbReference>
<evidence type="ECO:0000256" key="2">
    <source>
        <dbReference type="ARBA" id="ARBA00023157"/>
    </source>
</evidence>
<evidence type="ECO:0000259" key="6">
    <source>
        <dbReference type="PROSITE" id="PS50240"/>
    </source>
</evidence>
<dbReference type="SUPFAM" id="SSF50494">
    <property type="entry name" value="Trypsin-like serine proteases"/>
    <property type="match status" value="1"/>
</dbReference>
<dbReference type="PANTHER" id="PTHR24276:SF98">
    <property type="entry name" value="FI18310P1-RELATED"/>
    <property type="match status" value="1"/>
</dbReference>
<dbReference type="CDD" id="cd00190">
    <property type="entry name" value="Tryp_SPc"/>
    <property type="match status" value="1"/>
</dbReference>
<dbReference type="PRINTS" id="PR00722">
    <property type="entry name" value="CHYMOTRYPSIN"/>
</dbReference>